<dbReference type="OrthoDB" id="9970124at2759"/>
<sequence length="168" mass="19825">MFVTHHFSVDEVNNLISESFVRIFGNVVEHFPAAAIGILKCRPFEDINHIVQAIYDFLDCLKPHEKEKIFQLYPDLLECGVCNSPFIMEKEHQNGYGRIDLEEKRRVQELNVRYKDKFGFPFITTKTDMSNLYTEILSRVDNSKEEELQRAMREVKAMVYNRVHEIVH</sequence>
<keyword evidence="5" id="KW-0210">Decarboxylase</keyword>
<keyword evidence="4" id="KW-0659">Purine metabolism</keyword>
<dbReference type="Pfam" id="PF09349">
    <property type="entry name" value="OHCU_decarbox"/>
    <property type="match status" value="1"/>
</dbReference>
<dbReference type="AlphaFoldDB" id="A0A9N9XLL1"/>
<accession>A0A9N9XLL1</accession>
<evidence type="ECO:0000256" key="4">
    <source>
        <dbReference type="ARBA" id="ARBA00022631"/>
    </source>
</evidence>
<dbReference type="GO" id="GO:0051997">
    <property type="term" value="F:2-oxo-4-hydroxy-4-carboxy-5-ureidoimidazoline decarboxylase activity"/>
    <property type="evidence" value="ECO:0007669"/>
    <property type="project" value="UniProtKB-EC"/>
</dbReference>
<evidence type="ECO:0000256" key="6">
    <source>
        <dbReference type="ARBA" id="ARBA00023239"/>
    </source>
</evidence>
<protein>
    <recommendedName>
        <fullName evidence="3">2-oxo-4-hydroxy-4-carboxy-5-ureidoimidazoline decarboxylase</fullName>
        <ecNumber evidence="3">4.1.1.97</ecNumber>
    </recommendedName>
</protein>
<name>A0A9N9XLL1_PHYSR</name>
<comment type="pathway">
    <text evidence="2">Purine metabolism; urate degradation; (S)-allantoin from urate: step 3/3.</text>
</comment>
<evidence type="ECO:0000256" key="5">
    <source>
        <dbReference type="ARBA" id="ARBA00022793"/>
    </source>
</evidence>
<evidence type="ECO:0000313" key="8">
    <source>
        <dbReference type="EMBL" id="CAG9856612.1"/>
    </source>
</evidence>
<dbReference type="Proteomes" id="UP001153712">
    <property type="component" value="Chromosome 12"/>
</dbReference>
<dbReference type="InterPro" id="IPR036778">
    <property type="entry name" value="OHCU_decarboxylase_sf"/>
</dbReference>
<keyword evidence="6" id="KW-0456">Lyase</keyword>
<evidence type="ECO:0000256" key="1">
    <source>
        <dbReference type="ARBA" id="ARBA00001163"/>
    </source>
</evidence>
<dbReference type="GO" id="GO:0019628">
    <property type="term" value="P:urate catabolic process"/>
    <property type="evidence" value="ECO:0007669"/>
    <property type="project" value="TreeGrafter"/>
</dbReference>
<proteinExistence type="predicted"/>
<dbReference type="Gene3D" id="1.10.3330.10">
    <property type="entry name" value="Oxo-4-hydroxy-4-carboxy-5-ureidoimidazoline decarboxylase"/>
    <property type="match status" value="1"/>
</dbReference>
<dbReference type="PANTHER" id="PTHR43466:SF1">
    <property type="entry name" value="2-OXO-4-HYDROXY-4-CARBOXY-5-UREIDOIMIDAZOLINE DECARBOXYLASE-RELATED"/>
    <property type="match status" value="1"/>
</dbReference>
<evidence type="ECO:0000259" key="7">
    <source>
        <dbReference type="Pfam" id="PF09349"/>
    </source>
</evidence>
<evidence type="ECO:0000256" key="3">
    <source>
        <dbReference type="ARBA" id="ARBA00012257"/>
    </source>
</evidence>
<evidence type="ECO:0000256" key="2">
    <source>
        <dbReference type="ARBA" id="ARBA00004754"/>
    </source>
</evidence>
<keyword evidence="9" id="KW-1185">Reference proteome</keyword>
<dbReference type="SUPFAM" id="SSF158694">
    <property type="entry name" value="UraD-Like"/>
    <property type="match status" value="1"/>
</dbReference>
<feature type="domain" description="Oxo-4-hydroxy-4-carboxy-5-ureidoimidazoline decarboxylase" evidence="7">
    <location>
        <begin position="13"/>
        <end position="163"/>
    </location>
</feature>
<reference evidence="8" key="1">
    <citation type="submission" date="2022-01" db="EMBL/GenBank/DDBJ databases">
        <authorList>
            <person name="King R."/>
        </authorList>
    </citation>
    <scope>NUCLEOTIDE SEQUENCE</scope>
</reference>
<dbReference type="InterPro" id="IPR018020">
    <property type="entry name" value="OHCU_decarboxylase"/>
</dbReference>
<dbReference type="GO" id="GO:0006144">
    <property type="term" value="P:purine nucleobase metabolic process"/>
    <property type="evidence" value="ECO:0007669"/>
    <property type="project" value="UniProtKB-KW"/>
</dbReference>
<dbReference type="GO" id="GO:0005777">
    <property type="term" value="C:peroxisome"/>
    <property type="evidence" value="ECO:0007669"/>
    <property type="project" value="TreeGrafter"/>
</dbReference>
<dbReference type="EMBL" id="OU900105">
    <property type="protein sequence ID" value="CAG9856612.1"/>
    <property type="molecule type" value="Genomic_DNA"/>
</dbReference>
<evidence type="ECO:0000313" key="9">
    <source>
        <dbReference type="Proteomes" id="UP001153712"/>
    </source>
</evidence>
<dbReference type="PANTHER" id="PTHR43466">
    <property type="entry name" value="2-OXO-4-HYDROXY-4-CARBOXY-5-UREIDOIMIDAZOLINE DECARBOXYLASE-RELATED"/>
    <property type="match status" value="1"/>
</dbReference>
<comment type="catalytic activity">
    <reaction evidence="1">
        <text>5-hydroxy-2-oxo-4-ureido-2,5-dihydro-1H-imidazole-5-carboxylate + H(+) = (S)-allantoin + CO2</text>
        <dbReference type="Rhea" id="RHEA:26301"/>
        <dbReference type="ChEBI" id="CHEBI:15378"/>
        <dbReference type="ChEBI" id="CHEBI:15678"/>
        <dbReference type="ChEBI" id="CHEBI:16526"/>
        <dbReference type="ChEBI" id="CHEBI:58639"/>
        <dbReference type="EC" id="4.1.1.97"/>
    </reaction>
</comment>
<gene>
    <name evidence="8" type="ORF">PHYEVI_LOCUS3032</name>
</gene>
<dbReference type="EC" id="4.1.1.97" evidence="3"/>
<organism evidence="8 9">
    <name type="scientific">Phyllotreta striolata</name>
    <name type="common">Striped flea beetle</name>
    <name type="synonym">Crioceris striolata</name>
    <dbReference type="NCBI Taxonomy" id="444603"/>
    <lineage>
        <taxon>Eukaryota</taxon>
        <taxon>Metazoa</taxon>
        <taxon>Ecdysozoa</taxon>
        <taxon>Arthropoda</taxon>
        <taxon>Hexapoda</taxon>
        <taxon>Insecta</taxon>
        <taxon>Pterygota</taxon>
        <taxon>Neoptera</taxon>
        <taxon>Endopterygota</taxon>
        <taxon>Coleoptera</taxon>
        <taxon>Polyphaga</taxon>
        <taxon>Cucujiformia</taxon>
        <taxon>Chrysomeloidea</taxon>
        <taxon>Chrysomelidae</taxon>
        <taxon>Galerucinae</taxon>
        <taxon>Alticini</taxon>
        <taxon>Phyllotreta</taxon>
    </lineage>
</organism>